<name>A0A371EY48_MUCPR</name>
<proteinExistence type="predicted"/>
<dbReference type="Pfam" id="PF08284">
    <property type="entry name" value="RVP_2"/>
    <property type="match status" value="1"/>
</dbReference>
<reference evidence="1" key="1">
    <citation type="submission" date="2018-05" db="EMBL/GenBank/DDBJ databases">
        <title>Draft genome of Mucuna pruriens seed.</title>
        <authorList>
            <person name="Nnadi N.E."/>
            <person name="Vos R."/>
            <person name="Hasami M.H."/>
            <person name="Devisetty U.K."/>
            <person name="Aguiy J.C."/>
        </authorList>
    </citation>
    <scope>NUCLEOTIDE SEQUENCE [LARGE SCALE GENOMIC DNA]</scope>
    <source>
        <strain evidence="1">JCA_2017</strain>
    </source>
</reference>
<sequence>MELVVEESILSLRTRCLKCGCPNHCLKECVDKEVTYFNCGKQGHIAKSFTLPKREPPSVERSIKNSCSKTIGRVFALSGVEALEYKNLVQGMCFVNRFPFIVLFNCEVTHSFISYDCVLKLKLLVSSLKYKLVVEIPTNSSIATSNVCLQCPLNVLDRDFLVDLSTGYYSLHGLVIDQPCSYKCLDKTVVFRTPLVGKDERFITANQARYFC</sequence>
<accession>A0A371EY48</accession>
<feature type="non-terminal residue" evidence="1">
    <location>
        <position position="1"/>
    </location>
</feature>
<evidence type="ECO:0000313" key="2">
    <source>
        <dbReference type="Proteomes" id="UP000257109"/>
    </source>
</evidence>
<evidence type="ECO:0000313" key="1">
    <source>
        <dbReference type="EMBL" id="RDX70934.1"/>
    </source>
</evidence>
<organism evidence="1 2">
    <name type="scientific">Mucuna pruriens</name>
    <name type="common">Velvet bean</name>
    <name type="synonym">Dolichos pruriens</name>
    <dbReference type="NCBI Taxonomy" id="157652"/>
    <lineage>
        <taxon>Eukaryota</taxon>
        <taxon>Viridiplantae</taxon>
        <taxon>Streptophyta</taxon>
        <taxon>Embryophyta</taxon>
        <taxon>Tracheophyta</taxon>
        <taxon>Spermatophyta</taxon>
        <taxon>Magnoliopsida</taxon>
        <taxon>eudicotyledons</taxon>
        <taxon>Gunneridae</taxon>
        <taxon>Pentapetalae</taxon>
        <taxon>rosids</taxon>
        <taxon>fabids</taxon>
        <taxon>Fabales</taxon>
        <taxon>Fabaceae</taxon>
        <taxon>Papilionoideae</taxon>
        <taxon>50 kb inversion clade</taxon>
        <taxon>NPAAA clade</taxon>
        <taxon>indigoferoid/millettioid clade</taxon>
        <taxon>Phaseoleae</taxon>
        <taxon>Mucuna</taxon>
    </lineage>
</organism>
<dbReference type="Proteomes" id="UP000257109">
    <property type="component" value="Unassembled WGS sequence"/>
</dbReference>
<dbReference type="EMBL" id="QJKJ01011525">
    <property type="protein sequence ID" value="RDX70934.1"/>
    <property type="molecule type" value="Genomic_DNA"/>
</dbReference>
<comment type="caution">
    <text evidence="1">The sequence shown here is derived from an EMBL/GenBank/DDBJ whole genome shotgun (WGS) entry which is preliminary data.</text>
</comment>
<dbReference type="Gene3D" id="4.10.60.10">
    <property type="entry name" value="Zinc finger, CCHC-type"/>
    <property type="match status" value="1"/>
</dbReference>
<gene>
    <name evidence="1" type="ORF">CR513_49773</name>
</gene>
<dbReference type="OrthoDB" id="1434983at2759"/>
<protein>
    <recommendedName>
        <fullName evidence="3">CCHC-type domain-containing protein</fullName>
    </recommendedName>
</protein>
<dbReference type="AlphaFoldDB" id="A0A371EY48"/>
<keyword evidence="2" id="KW-1185">Reference proteome</keyword>
<evidence type="ECO:0008006" key="3">
    <source>
        <dbReference type="Google" id="ProtNLM"/>
    </source>
</evidence>